<evidence type="ECO:0000313" key="1">
    <source>
        <dbReference type="EMBL" id="SOQ35150.1"/>
    </source>
</evidence>
<proteinExistence type="predicted"/>
<dbReference type="AlphaFoldDB" id="A0A2H1V2S9"/>
<sequence length="69" mass="8092">MFVNASKTQDKILVWDNVLKEKENKKTKSFLKGSVLFKFFPVQHLHSATIVRVRAFPFEAMKDVDDDYD</sequence>
<gene>
    <name evidence="1" type="ORF">SFRICE_038275</name>
</gene>
<dbReference type="EMBL" id="ODYU01000415">
    <property type="protein sequence ID" value="SOQ35150.1"/>
    <property type="molecule type" value="Genomic_DNA"/>
</dbReference>
<name>A0A2H1V2S9_SPOFR</name>
<organism evidence="1">
    <name type="scientific">Spodoptera frugiperda</name>
    <name type="common">Fall armyworm</name>
    <dbReference type="NCBI Taxonomy" id="7108"/>
    <lineage>
        <taxon>Eukaryota</taxon>
        <taxon>Metazoa</taxon>
        <taxon>Ecdysozoa</taxon>
        <taxon>Arthropoda</taxon>
        <taxon>Hexapoda</taxon>
        <taxon>Insecta</taxon>
        <taxon>Pterygota</taxon>
        <taxon>Neoptera</taxon>
        <taxon>Endopterygota</taxon>
        <taxon>Lepidoptera</taxon>
        <taxon>Glossata</taxon>
        <taxon>Ditrysia</taxon>
        <taxon>Noctuoidea</taxon>
        <taxon>Noctuidae</taxon>
        <taxon>Amphipyrinae</taxon>
        <taxon>Spodoptera</taxon>
    </lineage>
</organism>
<reference evidence="1" key="1">
    <citation type="submission" date="2016-07" db="EMBL/GenBank/DDBJ databases">
        <authorList>
            <person name="Bretaudeau A."/>
        </authorList>
    </citation>
    <scope>NUCLEOTIDE SEQUENCE</scope>
    <source>
        <strain evidence="1">Rice</strain>
        <tissue evidence="1">Whole body</tissue>
    </source>
</reference>
<protein>
    <submittedName>
        <fullName evidence="1">SFRICE_038275</fullName>
    </submittedName>
</protein>
<accession>A0A2H1V2S9</accession>